<keyword evidence="6" id="KW-0547">Nucleotide-binding</keyword>
<evidence type="ECO:0000256" key="8">
    <source>
        <dbReference type="ARBA" id="ARBA00022840"/>
    </source>
</evidence>
<evidence type="ECO:0000256" key="11">
    <source>
        <dbReference type="ARBA" id="ARBA00029766"/>
    </source>
</evidence>
<evidence type="ECO:0000256" key="3">
    <source>
        <dbReference type="ARBA" id="ARBA00013253"/>
    </source>
</evidence>
<protein>
    <recommendedName>
        <fullName evidence="4">2-amino-4-hydroxy-6-hydroxymethyldihydropteridine pyrophosphokinase</fullName>
        <ecNumber evidence="3">2.7.6.3</ecNumber>
    </recommendedName>
    <alternativeName>
        <fullName evidence="11">6-hydroxymethyl-7,8-dihydropterin pyrophosphokinase</fullName>
    </alternativeName>
    <alternativeName>
        <fullName evidence="12">7,8-dihydro-6-hydroxymethylpterin-pyrophosphokinase</fullName>
    </alternativeName>
</protein>
<dbReference type="PANTHER" id="PTHR43071">
    <property type="entry name" value="2-AMINO-4-HYDROXY-6-HYDROXYMETHYLDIHYDROPTERIDINE PYROPHOSPHOKINASE"/>
    <property type="match status" value="1"/>
</dbReference>
<feature type="domain" description="7,8-dihydro-6-hydroxymethylpterin-pyrophosphokinase" evidence="13">
    <location>
        <begin position="90"/>
        <end position="101"/>
    </location>
</feature>
<dbReference type="InterPro" id="IPR035907">
    <property type="entry name" value="Hppk_sf"/>
</dbReference>
<comment type="similarity">
    <text evidence="2">Belongs to the HPPK family.</text>
</comment>
<evidence type="ECO:0000313" key="14">
    <source>
        <dbReference type="EMBL" id="HGU32355.1"/>
    </source>
</evidence>
<comment type="function">
    <text evidence="10">Catalyzes the transfer of pyrophosphate from adenosine triphosphate (ATP) to 6-hydroxymethyl-7,8-dihydropterin, an enzymatic step in folate biosynthesis pathway.</text>
</comment>
<evidence type="ECO:0000259" key="13">
    <source>
        <dbReference type="PROSITE" id="PS00794"/>
    </source>
</evidence>
<evidence type="ECO:0000256" key="2">
    <source>
        <dbReference type="ARBA" id="ARBA00005810"/>
    </source>
</evidence>
<dbReference type="NCBIfam" id="TIGR01498">
    <property type="entry name" value="folK"/>
    <property type="match status" value="1"/>
</dbReference>
<dbReference type="InterPro" id="IPR000550">
    <property type="entry name" value="Hppk"/>
</dbReference>
<evidence type="ECO:0000256" key="1">
    <source>
        <dbReference type="ARBA" id="ARBA00005051"/>
    </source>
</evidence>
<accession>A0A7C4RMY5</accession>
<keyword evidence="9" id="KW-0289">Folate biosynthesis</keyword>
<dbReference type="CDD" id="cd00483">
    <property type="entry name" value="HPPK"/>
    <property type="match status" value="1"/>
</dbReference>
<keyword evidence="5 14" id="KW-0808">Transferase</keyword>
<gene>
    <name evidence="14" type="primary">folK</name>
    <name evidence="14" type="ORF">ENS29_05815</name>
</gene>
<evidence type="ECO:0000256" key="5">
    <source>
        <dbReference type="ARBA" id="ARBA00022679"/>
    </source>
</evidence>
<evidence type="ECO:0000256" key="7">
    <source>
        <dbReference type="ARBA" id="ARBA00022777"/>
    </source>
</evidence>
<keyword evidence="8" id="KW-0067">ATP-binding</keyword>
<evidence type="ECO:0000256" key="9">
    <source>
        <dbReference type="ARBA" id="ARBA00022909"/>
    </source>
</evidence>
<dbReference type="GO" id="GO:0046654">
    <property type="term" value="P:tetrahydrofolate biosynthetic process"/>
    <property type="evidence" value="ECO:0007669"/>
    <property type="project" value="UniProtKB-UniPathway"/>
</dbReference>
<dbReference type="Gene3D" id="3.30.70.560">
    <property type="entry name" value="7,8-Dihydro-6-hydroxymethylpterin-pyrophosphokinase HPPK"/>
    <property type="match status" value="1"/>
</dbReference>
<dbReference type="EC" id="2.7.6.3" evidence="3"/>
<keyword evidence="7 14" id="KW-0418">Kinase</keyword>
<dbReference type="AlphaFoldDB" id="A0A7C4RMY5"/>
<dbReference type="UniPathway" id="UPA00077">
    <property type="reaction ID" value="UER00155"/>
</dbReference>
<dbReference type="GO" id="GO:0003848">
    <property type="term" value="F:2-amino-4-hydroxy-6-hydroxymethyldihydropteridine diphosphokinase activity"/>
    <property type="evidence" value="ECO:0007669"/>
    <property type="project" value="UniProtKB-EC"/>
</dbReference>
<name>A0A7C4RMY5_9BACT</name>
<evidence type="ECO:0000256" key="4">
    <source>
        <dbReference type="ARBA" id="ARBA00016218"/>
    </source>
</evidence>
<proteinExistence type="inferred from homology"/>
<sequence>MAHTAWIGFGSNLGDKIANCRFGLARMMESRVALSGVVSRRYRTEPMHVLDQDWFVNGVVRIETDLDPDCLLRALQDIQRMAGRKEGGIRFGPRILDLDILFFDDGIFRTDRLIIPHPRLHERRFVLQPACDIDPYWVHPVIGSDLQTLLSQVPQPETSVQVIDDQNCAPFFAGLPGISFAQGGDSRQHPNG</sequence>
<dbReference type="PROSITE" id="PS00794">
    <property type="entry name" value="HPPK"/>
    <property type="match status" value="1"/>
</dbReference>
<evidence type="ECO:0000256" key="6">
    <source>
        <dbReference type="ARBA" id="ARBA00022741"/>
    </source>
</evidence>
<evidence type="ECO:0000256" key="12">
    <source>
        <dbReference type="ARBA" id="ARBA00033413"/>
    </source>
</evidence>
<organism evidence="14">
    <name type="scientific">Desulfatirhabdium butyrativorans</name>
    <dbReference type="NCBI Taxonomy" id="340467"/>
    <lineage>
        <taxon>Bacteria</taxon>
        <taxon>Pseudomonadati</taxon>
        <taxon>Thermodesulfobacteriota</taxon>
        <taxon>Desulfobacteria</taxon>
        <taxon>Desulfobacterales</taxon>
        <taxon>Desulfatirhabdiaceae</taxon>
        <taxon>Desulfatirhabdium</taxon>
    </lineage>
</organism>
<dbReference type="GO" id="GO:0046656">
    <property type="term" value="P:folic acid biosynthetic process"/>
    <property type="evidence" value="ECO:0007669"/>
    <property type="project" value="UniProtKB-KW"/>
</dbReference>
<reference evidence="14" key="1">
    <citation type="journal article" date="2020" name="mSystems">
        <title>Genome- and Community-Level Interaction Insights into Carbon Utilization and Element Cycling Functions of Hydrothermarchaeota in Hydrothermal Sediment.</title>
        <authorList>
            <person name="Zhou Z."/>
            <person name="Liu Y."/>
            <person name="Xu W."/>
            <person name="Pan J."/>
            <person name="Luo Z.H."/>
            <person name="Li M."/>
        </authorList>
    </citation>
    <scope>NUCLEOTIDE SEQUENCE [LARGE SCALE GENOMIC DNA]</scope>
    <source>
        <strain evidence="14">SpSt-477</strain>
    </source>
</reference>
<comment type="pathway">
    <text evidence="1">Cofactor biosynthesis; tetrahydrofolate biosynthesis; 2-amino-4-hydroxy-6-hydroxymethyl-7,8-dihydropteridine diphosphate from 7,8-dihydroneopterin triphosphate: step 4/4.</text>
</comment>
<dbReference type="PANTHER" id="PTHR43071:SF1">
    <property type="entry name" value="2-AMINO-4-HYDROXY-6-HYDROXYMETHYLDIHYDROPTERIDINE PYROPHOSPHOKINASE"/>
    <property type="match status" value="1"/>
</dbReference>
<dbReference type="Pfam" id="PF01288">
    <property type="entry name" value="HPPK"/>
    <property type="match status" value="1"/>
</dbReference>
<dbReference type="SUPFAM" id="SSF55083">
    <property type="entry name" value="6-hydroxymethyl-7,8-dihydropterin pyrophosphokinase, HPPK"/>
    <property type="match status" value="1"/>
</dbReference>
<dbReference type="GO" id="GO:0016301">
    <property type="term" value="F:kinase activity"/>
    <property type="evidence" value="ECO:0007669"/>
    <property type="project" value="UniProtKB-KW"/>
</dbReference>
<comment type="caution">
    <text evidence="14">The sequence shown here is derived from an EMBL/GenBank/DDBJ whole genome shotgun (WGS) entry which is preliminary data.</text>
</comment>
<evidence type="ECO:0000256" key="10">
    <source>
        <dbReference type="ARBA" id="ARBA00029409"/>
    </source>
</evidence>
<dbReference type="GO" id="GO:0005524">
    <property type="term" value="F:ATP binding"/>
    <property type="evidence" value="ECO:0007669"/>
    <property type="project" value="UniProtKB-KW"/>
</dbReference>
<dbReference type="EMBL" id="DSUH01000131">
    <property type="protein sequence ID" value="HGU32355.1"/>
    <property type="molecule type" value="Genomic_DNA"/>
</dbReference>